<feature type="transmembrane region" description="Helical" evidence="1">
    <location>
        <begin position="6"/>
        <end position="23"/>
    </location>
</feature>
<organism evidence="2 3">
    <name type="scientific">Candidatus Scalindua japonica</name>
    <dbReference type="NCBI Taxonomy" id="1284222"/>
    <lineage>
        <taxon>Bacteria</taxon>
        <taxon>Pseudomonadati</taxon>
        <taxon>Planctomycetota</taxon>
        <taxon>Candidatus Brocadiia</taxon>
        <taxon>Candidatus Brocadiales</taxon>
        <taxon>Candidatus Scalinduaceae</taxon>
        <taxon>Candidatus Scalindua</taxon>
    </lineage>
</organism>
<accession>A0A286TX59</accession>
<dbReference type="AlphaFoldDB" id="A0A286TX59"/>
<evidence type="ECO:0000313" key="3">
    <source>
        <dbReference type="Proteomes" id="UP000218542"/>
    </source>
</evidence>
<dbReference type="RefSeq" id="WP_096893786.1">
    <property type="nucleotide sequence ID" value="NZ_BAOS01000011.1"/>
</dbReference>
<proteinExistence type="predicted"/>
<gene>
    <name evidence="2" type="ORF">SCALIN_C11_0032</name>
</gene>
<keyword evidence="2" id="KW-0378">Hydrolase</keyword>
<feature type="transmembrane region" description="Helical" evidence="1">
    <location>
        <begin position="117"/>
        <end position="137"/>
    </location>
</feature>
<protein>
    <submittedName>
        <fullName evidence="2">Metal dependent phosphohydrolase</fullName>
    </submittedName>
</protein>
<dbReference type="EMBL" id="BAOS01000011">
    <property type="protein sequence ID" value="GAX60421.1"/>
    <property type="molecule type" value="Genomic_DNA"/>
</dbReference>
<keyword evidence="1" id="KW-0472">Membrane</keyword>
<evidence type="ECO:0000256" key="1">
    <source>
        <dbReference type="SAM" id="Phobius"/>
    </source>
</evidence>
<evidence type="ECO:0000313" key="2">
    <source>
        <dbReference type="EMBL" id="GAX60421.1"/>
    </source>
</evidence>
<reference evidence="3" key="1">
    <citation type="journal article" date="2017" name="Environ. Microbiol. Rep.">
        <title>Genetic Diversity of Marine Anaerobic Ammonium-Oxidizing Bacteria as Revealed by Genomic and Proteomic Analyses of 'Candidatus Scalindua japonica'.</title>
        <authorList>
            <person name="Oshiki M."/>
            <person name="Mizuto K."/>
            <person name="Kimura Z."/>
            <person name="Kindaichi T."/>
            <person name="Satoh H."/>
            <person name="Okabe S."/>
        </authorList>
    </citation>
    <scope>NUCLEOTIDE SEQUENCE [LARGE SCALE GENOMIC DNA]</scope>
    <source>
        <strain evidence="3">husup-a2</strain>
    </source>
</reference>
<comment type="caution">
    <text evidence="2">The sequence shown here is derived from an EMBL/GenBank/DDBJ whole genome shotgun (WGS) entry which is preliminary data.</text>
</comment>
<keyword evidence="1" id="KW-0812">Transmembrane</keyword>
<dbReference type="GO" id="GO:0016787">
    <property type="term" value="F:hydrolase activity"/>
    <property type="evidence" value="ECO:0007669"/>
    <property type="project" value="UniProtKB-KW"/>
</dbReference>
<dbReference type="Proteomes" id="UP000218542">
    <property type="component" value="Unassembled WGS sequence"/>
</dbReference>
<dbReference type="OrthoDB" id="9790123at2"/>
<keyword evidence="1" id="KW-1133">Transmembrane helix</keyword>
<sequence length="139" mass="16592">MVLYISIELSLVVFLVCSLFYKLTEKPGMPQNRIHEQLSRKRTGTSFADLHEWMCGSKLTCKEYEQRHTIINILDNIPYVRKRWGETGVQEYLYHFHDDFERNKAIRLTNFFMKLPLVRSILKSTAIIYDFMAYLFISK</sequence>
<keyword evidence="3" id="KW-1185">Reference proteome</keyword>
<name>A0A286TX59_9BACT</name>